<dbReference type="InterPro" id="IPR027417">
    <property type="entry name" value="P-loop_NTPase"/>
</dbReference>
<dbReference type="InParanoid" id="B2WI63"/>
<dbReference type="eggNOG" id="ENOG502R8ZM">
    <property type="taxonomic scope" value="Eukaryota"/>
</dbReference>
<dbReference type="HOGENOM" id="CLU_316446_0_0_1"/>
<reference evidence="2" key="1">
    <citation type="journal article" date="2013" name="G3 (Bethesda)">
        <title>Comparative genomics of a plant-pathogenic fungus, Pyrenophora tritici-repentis, reveals transduplication and the impact of repeat elements on pathogenicity and population divergence.</title>
        <authorList>
            <person name="Manning V.A."/>
            <person name="Pandelova I."/>
            <person name="Dhillon B."/>
            <person name="Wilhelm L.J."/>
            <person name="Goodwin S.B."/>
            <person name="Berlin A.M."/>
            <person name="Figueroa M."/>
            <person name="Freitag M."/>
            <person name="Hane J.K."/>
            <person name="Henrissat B."/>
            <person name="Holman W.H."/>
            <person name="Kodira C.D."/>
            <person name="Martin J."/>
            <person name="Oliver R.P."/>
            <person name="Robbertse B."/>
            <person name="Schackwitz W."/>
            <person name="Schwartz D.C."/>
            <person name="Spatafora J.W."/>
            <person name="Turgeon B.G."/>
            <person name="Yandava C."/>
            <person name="Young S."/>
            <person name="Zhou S."/>
            <person name="Zeng Q."/>
            <person name="Grigoriev I.V."/>
            <person name="Ma L.-J."/>
            <person name="Ciuffetti L.M."/>
        </authorList>
    </citation>
    <scope>NUCLEOTIDE SEQUENCE [LARGE SCALE GENOMIC DNA]</scope>
    <source>
        <strain evidence="2">Pt-1C-BFP</strain>
    </source>
</reference>
<protein>
    <submittedName>
        <fullName evidence="1">Uncharacterized protein</fullName>
    </submittedName>
</protein>
<dbReference type="SUPFAM" id="SSF52540">
    <property type="entry name" value="P-loop containing nucleoside triphosphate hydrolases"/>
    <property type="match status" value="1"/>
</dbReference>
<sequence length="910" mass="103447">MELEPVISFEDFRTYVQQRRSLPKYEPSTEKKPDHPWWTLDKSKIDDLLKEFARLVISLLQGSPPSDKELQYLLRTATDLSHVSRSAPLRVALLGAQGAGKSLTINAIFDRDGLSLTGAEGAACTSSITKSSFSHEKRQGLLAEHARSYFFYHNGNDESDTEDIPRVKALSQDEMDRSLNDAAEDIFTTLFGSHEDFLDNWTMASYKSGDFVRLCQLKCDEALSNEHVDPHNIVSKMADTQKDLLAKLSPFLTSVKGQRCLWPLVDHISVRFYHKILQGIEIIDLPGWGDINLSRVQHAKQIKDTVDVEMILADTIRIASDDKVINSTRAAIAHHGQTNVKVLGTKIDSLSKNQLSQCSGGEYDRINKLLQEIEEREISLDEDDNDDEETSKKRRLNEQYRTYLEKHRKQMKVVQRAEHITTELNSKLRGRSDKDMPEIFHTSAAEYMDWIRKSKLSFANQPALSPEMTGIPAIRNFLYSLPAQQSLKDYEVHITTVITAFIEKTKRTVKGNDRDGGFRTIVDDFDSLRKDFMARLLTQAKTAFRDASNNSIVKISKDVPVFKEQVEEKLATGWLTLKAGAFNRIVRSRGFVPKGASKAKGLENGCHWTRELAGILAPGFNKWSNAHKARMNDMRPALRESLDQLHHKMISSMDSSSANMVTIEKAKKKWAPLRTILQAKLLTMMDEVSKVERHMYERATMEFGQEHNLIASMTDDLYAEVFEAVPEEKPPLPVKNGKKKPAKRYVMSKVKFQKKKMEDLFLSPGNHFVDQALKTFQHEFDDTISDLLDKHFNGIEKLLEELSANLRAEAPIDYRITEEGEVIRAELAQQIPHLEEKSRVLKDMLPRGEEQENEASSATGESVGVIDDTEQNLKQILDHIEGKKRKEILANTKQKPTKRIKTELALALLD</sequence>
<dbReference type="EMBL" id="DS231625">
    <property type="protein sequence ID" value="EDU42723.1"/>
    <property type="molecule type" value="Genomic_DNA"/>
</dbReference>
<evidence type="ECO:0000313" key="2">
    <source>
        <dbReference type="Proteomes" id="UP000001471"/>
    </source>
</evidence>
<dbReference type="OMA" id="CLWPLVD"/>
<gene>
    <name evidence="1" type="ORF">PTRG_09672</name>
</gene>
<dbReference type="STRING" id="426418.B2WI63"/>
<proteinExistence type="predicted"/>
<dbReference type="PANTHER" id="PTHR36681">
    <property type="entry name" value="NUCLEAR GTPASE, GERMINAL CENTER-ASSOCIATED, TANDEM DUPLICATE 3"/>
    <property type="match status" value="1"/>
</dbReference>
<dbReference type="Gene3D" id="3.40.50.300">
    <property type="entry name" value="P-loop containing nucleotide triphosphate hydrolases"/>
    <property type="match status" value="1"/>
</dbReference>
<name>B2WI63_PYRTR</name>
<dbReference type="Proteomes" id="UP000001471">
    <property type="component" value="Unassembled WGS sequence"/>
</dbReference>
<dbReference type="AlphaFoldDB" id="B2WI63"/>
<evidence type="ECO:0000313" key="1">
    <source>
        <dbReference type="EMBL" id="EDU42723.1"/>
    </source>
</evidence>
<accession>B2WI63</accession>
<dbReference type="OrthoDB" id="3598281at2759"/>
<organism evidence="1 2">
    <name type="scientific">Pyrenophora tritici-repentis (strain Pt-1C-BFP)</name>
    <name type="common">Wheat tan spot fungus</name>
    <name type="synonym">Drechslera tritici-repentis</name>
    <dbReference type="NCBI Taxonomy" id="426418"/>
    <lineage>
        <taxon>Eukaryota</taxon>
        <taxon>Fungi</taxon>
        <taxon>Dikarya</taxon>
        <taxon>Ascomycota</taxon>
        <taxon>Pezizomycotina</taxon>
        <taxon>Dothideomycetes</taxon>
        <taxon>Pleosporomycetidae</taxon>
        <taxon>Pleosporales</taxon>
        <taxon>Pleosporineae</taxon>
        <taxon>Pleosporaceae</taxon>
        <taxon>Pyrenophora</taxon>
    </lineage>
</organism>
<dbReference type="PANTHER" id="PTHR36681:SF3">
    <property type="entry name" value="NUCLEAR GTPASE, GERMINAL CENTER-ASSOCIATED, TANDEM DUPLICATE 3"/>
    <property type="match status" value="1"/>
</dbReference>